<dbReference type="KEGG" id="nli:G3M70_17675"/>
<evidence type="ECO:0000313" key="1">
    <source>
        <dbReference type="EMBL" id="QPJ63607.1"/>
    </source>
</evidence>
<organism evidence="1 2">
    <name type="scientific">Candidatus Nitronauta litoralis</name>
    <dbReference type="NCBI Taxonomy" id="2705533"/>
    <lineage>
        <taxon>Bacteria</taxon>
        <taxon>Pseudomonadati</taxon>
        <taxon>Nitrospinota/Tectimicrobiota group</taxon>
        <taxon>Nitrospinota</taxon>
        <taxon>Nitrospinia</taxon>
        <taxon>Nitrospinales</taxon>
        <taxon>Nitrospinaceae</taxon>
        <taxon>Candidatus Nitronauta</taxon>
    </lineage>
</organism>
<reference evidence="1 2" key="1">
    <citation type="submission" date="2020-02" db="EMBL/GenBank/DDBJ databases">
        <title>Genomic and physiological characterization of two novel Nitrospinaceae genera.</title>
        <authorList>
            <person name="Mueller A.J."/>
            <person name="Jung M.-Y."/>
            <person name="Strachan C.R."/>
            <person name="Herbold C.W."/>
            <person name="Kirkegaard R.H."/>
            <person name="Daims H."/>
        </authorList>
    </citation>
    <scope>NUCLEOTIDE SEQUENCE [LARGE SCALE GENOMIC DNA]</scope>
    <source>
        <strain evidence="1">EB</strain>
    </source>
</reference>
<dbReference type="Proteomes" id="UP000594688">
    <property type="component" value="Chromosome"/>
</dbReference>
<name>A0A7T0BZS8_9BACT</name>
<protein>
    <submittedName>
        <fullName evidence="1">DUF481 domain-containing protein</fullName>
    </submittedName>
</protein>
<gene>
    <name evidence="1" type="ORF">G3M70_17675</name>
</gene>
<evidence type="ECO:0000313" key="2">
    <source>
        <dbReference type="Proteomes" id="UP000594688"/>
    </source>
</evidence>
<dbReference type="Pfam" id="PF04338">
    <property type="entry name" value="DUF481"/>
    <property type="match status" value="1"/>
</dbReference>
<dbReference type="InterPro" id="IPR007433">
    <property type="entry name" value="DUF481"/>
</dbReference>
<proteinExistence type="predicted"/>
<dbReference type="EMBL" id="CP048685">
    <property type="protein sequence ID" value="QPJ63607.1"/>
    <property type="molecule type" value="Genomic_DNA"/>
</dbReference>
<dbReference type="AlphaFoldDB" id="A0A7T0BZS8"/>
<sequence length="346" mass="38698">MSYFPGSLRAGFALVFFLMGVLLWLPNPVLADKIKFKPGNILAGTLHGFSGGTVLFSTPDSPKVKIPAGKIIKVYTKKHVVVVMRNNARLIGRLVPVRGKGKFGIRLASAKGRKKPVVLSWGDVKAINPPDRHWAGSVALGGGTQTGNTERTNLSVSGEGELALKRDSFFLSFLHNFAEENDKVTARNTYGSFKFEHSFNSKWFWLLSSELLNDKFKDLNLRAIIGPGVGYTIWDDDVKVLKLEGGLSYFSEDLKVGMDDQWFTARFAGRFTYKLFEWLKFVNKVLVYPSVEDLNDFTLRNEANIIANMGDGWGIKVSNILEHNSMPPLGVVKDDTTWIYSVQYEF</sequence>
<accession>A0A7T0BZS8</accession>